<evidence type="ECO:0000256" key="1">
    <source>
        <dbReference type="SAM" id="Phobius"/>
    </source>
</evidence>
<feature type="transmembrane region" description="Helical" evidence="1">
    <location>
        <begin position="123"/>
        <end position="146"/>
    </location>
</feature>
<gene>
    <name evidence="2" type="ORF">J3D65DRAFT_642807</name>
</gene>
<evidence type="ECO:0000313" key="2">
    <source>
        <dbReference type="EMBL" id="KAK7529219.1"/>
    </source>
</evidence>
<keyword evidence="3" id="KW-1185">Reference proteome</keyword>
<reference evidence="2 3" key="1">
    <citation type="submission" date="2024-04" db="EMBL/GenBank/DDBJ databases">
        <title>Phyllosticta paracitricarpa is synonymous to the EU quarantine fungus P. citricarpa based on phylogenomic analyses.</title>
        <authorList>
            <consortium name="Lawrence Berkeley National Laboratory"/>
            <person name="Van ingen-buijs V.A."/>
            <person name="Van westerhoven A.C."/>
            <person name="Haridas S."/>
            <person name="Skiadas P."/>
            <person name="Martin F."/>
            <person name="Groenewald J.Z."/>
            <person name="Crous P.W."/>
            <person name="Seidl M.F."/>
        </authorList>
    </citation>
    <scope>NUCLEOTIDE SEQUENCE [LARGE SCALE GENOMIC DNA]</scope>
    <source>
        <strain evidence="2 3">CPC 17464</strain>
    </source>
</reference>
<feature type="transmembrane region" description="Helical" evidence="1">
    <location>
        <begin position="151"/>
        <end position="169"/>
    </location>
</feature>
<keyword evidence="1" id="KW-0472">Membrane</keyword>
<keyword evidence="1" id="KW-0812">Transmembrane</keyword>
<keyword evidence="1" id="KW-1133">Transmembrane helix</keyword>
<protein>
    <submittedName>
        <fullName evidence="2">Uncharacterized protein</fullName>
    </submittedName>
</protein>
<name>A0ABR1L3B8_9PEZI</name>
<evidence type="ECO:0000313" key="3">
    <source>
        <dbReference type="Proteomes" id="UP001360953"/>
    </source>
</evidence>
<dbReference type="GeneID" id="92034933"/>
<dbReference type="EMBL" id="JBBPEH010000017">
    <property type="protein sequence ID" value="KAK7529219.1"/>
    <property type="molecule type" value="Genomic_DNA"/>
</dbReference>
<organism evidence="2 3">
    <name type="scientific">Phyllosticta citribraziliensis</name>
    <dbReference type="NCBI Taxonomy" id="989973"/>
    <lineage>
        <taxon>Eukaryota</taxon>
        <taxon>Fungi</taxon>
        <taxon>Dikarya</taxon>
        <taxon>Ascomycota</taxon>
        <taxon>Pezizomycotina</taxon>
        <taxon>Dothideomycetes</taxon>
        <taxon>Dothideomycetes incertae sedis</taxon>
        <taxon>Botryosphaeriales</taxon>
        <taxon>Phyllostictaceae</taxon>
        <taxon>Phyllosticta</taxon>
    </lineage>
</organism>
<proteinExistence type="predicted"/>
<comment type="caution">
    <text evidence="2">The sequence shown here is derived from an EMBL/GenBank/DDBJ whole genome shotgun (WGS) entry which is preliminary data.</text>
</comment>
<dbReference type="Proteomes" id="UP001360953">
    <property type="component" value="Unassembled WGS sequence"/>
</dbReference>
<dbReference type="RefSeq" id="XP_066649799.1">
    <property type="nucleotide sequence ID" value="XM_066802027.1"/>
</dbReference>
<accession>A0ABR1L3B8</accession>
<sequence>MRQRFVLEQADAALVLRDAAAAPGDALLEAIALPLASLEALDTARVAALEARDDGFVPLAALLQLADLPALVAQRAAFALDAAVHFVNGLLLPLRFFFDVELQRLDLLLLLLDRVFLVEALEVVAFDAGAVLVVILVVVVVIKFILKVRELVIAAVGLVALFVASKVIVECLASSPTVLAAKVTRAGHGDFSLTCWS</sequence>